<evidence type="ECO:0000313" key="2">
    <source>
        <dbReference type="Proteomes" id="UP000203366"/>
    </source>
</evidence>
<dbReference type="OrthoDB" id="27778at10239"/>
<dbReference type="KEGG" id="vg:10400024"/>
<sequence>MSEFYLLVSCEERSWLGPRLFGFDNKESLLEHLEEFFGRGEEISVFRVGESGEWQNVKEYDDFVSLIEERDLFEDVADKDSLMRVRRAKKLFLDLKKKLPEISGRSQKHVLFGCDYCSVTVEKSGKCQDEGCICKHSCGCDRLREISFL</sequence>
<keyword evidence="2" id="KW-1185">Reference proteome</keyword>
<dbReference type="Proteomes" id="UP000203366">
    <property type="component" value="Segment"/>
</dbReference>
<gene>
    <name evidence="1" type="ORF">LAU_0442</name>
</gene>
<dbReference type="GeneID" id="10400024"/>
<proteinExistence type="predicted"/>
<reference evidence="1 2" key="1">
    <citation type="journal article" date="2011" name="Environ. Microbiol.">
        <title>Lausannevirus, a giant amoebal virus encoding histone doublets.</title>
        <authorList>
            <person name="Thomas V."/>
            <person name="Bertelli C."/>
            <person name="Collyn F."/>
            <person name="Casson N."/>
            <person name="Telenti A."/>
            <person name="Goesmann A."/>
            <person name="Croxatto A."/>
            <person name="Greub G."/>
        </authorList>
    </citation>
    <scope>NUCLEOTIDE SEQUENCE [LARGE SCALE GENOMIC DNA]</scope>
    <source>
        <strain evidence="1">7715</strain>
    </source>
</reference>
<evidence type="ECO:0000313" key="1">
    <source>
        <dbReference type="EMBL" id="AEA07292.1"/>
    </source>
</evidence>
<dbReference type="RefSeq" id="YP_004347404.1">
    <property type="nucleotide sequence ID" value="NC_015326.1"/>
</dbReference>
<accession>F2WM19</accession>
<name>F2WM19_9VIRU</name>
<organism evidence="1 2">
    <name type="scientific">Lausannevirus</name>
    <dbReference type="NCBI Taxonomy" id="999883"/>
    <lineage>
        <taxon>Viruses</taxon>
        <taxon>Varidnaviria</taxon>
        <taxon>Bamfordvirae</taxon>
        <taxon>Nucleocytoviricota</taxon>
        <taxon>Megaviricetes</taxon>
        <taxon>Pimascovirales</taxon>
        <taxon>Pimascovirales incertae sedis</taxon>
        <taxon>Marseilleviridae</taxon>
        <taxon>Losannavirus</taxon>
        <taxon>Losannavirus lausannense</taxon>
    </lineage>
</organism>
<dbReference type="EMBL" id="HQ113105">
    <property type="protein sequence ID" value="AEA07292.1"/>
    <property type="molecule type" value="Genomic_DNA"/>
</dbReference>
<protein>
    <submittedName>
        <fullName evidence="1">Uncharacterized protein</fullName>
    </submittedName>
</protein>